<evidence type="ECO:0000256" key="1">
    <source>
        <dbReference type="SAM" id="MobiDB-lite"/>
    </source>
</evidence>
<feature type="signal peptide" evidence="2">
    <location>
        <begin position="1"/>
        <end position="17"/>
    </location>
</feature>
<organism evidence="3 4">
    <name type="scientific">Serendipita vermifera MAFF 305830</name>
    <dbReference type="NCBI Taxonomy" id="933852"/>
    <lineage>
        <taxon>Eukaryota</taxon>
        <taxon>Fungi</taxon>
        <taxon>Dikarya</taxon>
        <taxon>Basidiomycota</taxon>
        <taxon>Agaricomycotina</taxon>
        <taxon>Agaricomycetes</taxon>
        <taxon>Sebacinales</taxon>
        <taxon>Serendipitaceae</taxon>
        <taxon>Serendipita</taxon>
    </lineage>
</organism>
<evidence type="ECO:0000256" key="2">
    <source>
        <dbReference type="SAM" id="SignalP"/>
    </source>
</evidence>
<sequence>MIFYKVLFALLASSVLAAPIPNEDPSFTLEKRIGNANPIDPIQFFPMPQPIPLPAVPAPLPGPPRPIPTRRHTA</sequence>
<proteinExistence type="predicted"/>
<gene>
    <name evidence="3" type="ORF">M408DRAFT_331284</name>
</gene>
<protein>
    <submittedName>
        <fullName evidence="3">Uncharacterized protein</fullName>
    </submittedName>
</protein>
<dbReference type="Proteomes" id="UP000054097">
    <property type="component" value="Unassembled WGS sequence"/>
</dbReference>
<evidence type="ECO:0000313" key="4">
    <source>
        <dbReference type="Proteomes" id="UP000054097"/>
    </source>
</evidence>
<feature type="compositionally biased region" description="Pro residues" evidence="1">
    <location>
        <begin position="55"/>
        <end position="67"/>
    </location>
</feature>
<accession>A0A0C3AYX9</accession>
<dbReference type="AlphaFoldDB" id="A0A0C3AYX9"/>
<reference evidence="3 4" key="1">
    <citation type="submission" date="2014-04" db="EMBL/GenBank/DDBJ databases">
        <authorList>
            <consortium name="DOE Joint Genome Institute"/>
            <person name="Kuo A."/>
            <person name="Zuccaro A."/>
            <person name="Kohler A."/>
            <person name="Nagy L.G."/>
            <person name="Floudas D."/>
            <person name="Copeland A."/>
            <person name="Barry K.W."/>
            <person name="Cichocki N."/>
            <person name="Veneault-Fourrey C."/>
            <person name="LaButti K."/>
            <person name="Lindquist E.A."/>
            <person name="Lipzen A."/>
            <person name="Lundell T."/>
            <person name="Morin E."/>
            <person name="Murat C."/>
            <person name="Sun H."/>
            <person name="Tunlid A."/>
            <person name="Henrissat B."/>
            <person name="Grigoriev I.V."/>
            <person name="Hibbett D.S."/>
            <person name="Martin F."/>
            <person name="Nordberg H.P."/>
            <person name="Cantor M.N."/>
            <person name="Hua S.X."/>
        </authorList>
    </citation>
    <scope>NUCLEOTIDE SEQUENCE [LARGE SCALE GENOMIC DNA]</scope>
    <source>
        <strain evidence="3 4">MAFF 305830</strain>
    </source>
</reference>
<name>A0A0C3AYX9_SERVB</name>
<keyword evidence="2" id="KW-0732">Signal</keyword>
<feature type="region of interest" description="Disordered" evidence="1">
    <location>
        <begin position="55"/>
        <end position="74"/>
    </location>
</feature>
<dbReference type="HOGENOM" id="CLU_2544033_0_0_1"/>
<evidence type="ECO:0000313" key="3">
    <source>
        <dbReference type="EMBL" id="KIM25169.1"/>
    </source>
</evidence>
<reference evidence="4" key="2">
    <citation type="submission" date="2015-01" db="EMBL/GenBank/DDBJ databases">
        <title>Evolutionary Origins and Diversification of the Mycorrhizal Mutualists.</title>
        <authorList>
            <consortium name="DOE Joint Genome Institute"/>
            <consortium name="Mycorrhizal Genomics Consortium"/>
            <person name="Kohler A."/>
            <person name="Kuo A."/>
            <person name="Nagy L.G."/>
            <person name="Floudas D."/>
            <person name="Copeland A."/>
            <person name="Barry K.W."/>
            <person name="Cichocki N."/>
            <person name="Veneault-Fourrey C."/>
            <person name="LaButti K."/>
            <person name="Lindquist E.A."/>
            <person name="Lipzen A."/>
            <person name="Lundell T."/>
            <person name="Morin E."/>
            <person name="Murat C."/>
            <person name="Riley R."/>
            <person name="Ohm R."/>
            <person name="Sun H."/>
            <person name="Tunlid A."/>
            <person name="Henrissat B."/>
            <person name="Grigoriev I.V."/>
            <person name="Hibbett D.S."/>
            <person name="Martin F."/>
        </authorList>
    </citation>
    <scope>NUCLEOTIDE SEQUENCE [LARGE SCALE GENOMIC DNA]</scope>
    <source>
        <strain evidence="4">MAFF 305830</strain>
    </source>
</reference>
<keyword evidence="4" id="KW-1185">Reference proteome</keyword>
<feature type="chain" id="PRO_5002161449" evidence="2">
    <location>
        <begin position="18"/>
        <end position="74"/>
    </location>
</feature>
<dbReference type="EMBL" id="KN824316">
    <property type="protein sequence ID" value="KIM25169.1"/>
    <property type="molecule type" value="Genomic_DNA"/>
</dbReference>